<keyword evidence="4" id="KW-0813">Transport</keyword>
<evidence type="ECO:0000313" key="12">
    <source>
        <dbReference type="EMBL" id="MBB3998537.1"/>
    </source>
</evidence>
<evidence type="ECO:0000313" key="13">
    <source>
        <dbReference type="Proteomes" id="UP000542776"/>
    </source>
</evidence>
<keyword evidence="6" id="KW-0547">Nucleotide-binding</keyword>
<evidence type="ECO:0000256" key="8">
    <source>
        <dbReference type="ARBA" id="ARBA00022967"/>
    </source>
</evidence>
<dbReference type="CDD" id="cd03258">
    <property type="entry name" value="ABC_MetN_methionine_transporter"/>
    <property type="match status" value="1"/>
</dbReference>
<keyword evidence="13" id="KW-1185">Reference proteome</keyword>
<evidence type="ECO:0000256" key="6">
    <source>
        <dbReference type="ARBA" id="ARBA00022741"/>
    </source>
</evidence>
<dbReference type="InterPro" id="IPR045865">
    <property type="entry name" value="ACT-like_dom_sf"/>
</dbReference>
<organism evidence="12 13">
    <name type="scientific">Aureimonas pseudogalii</name>
    <dbReference type="NCBI Taxonomy" id="1744844"/>
    <lineage>
        <taxon>Bacteria</taxon>
        <taxon>Pseudomonadati</taxon>
        <taxon>Pseudomonadota</taxon>
        <taxon>Alphaproteobacteria</taxon>
        <taxon>Hyphomicrobiales</taxon>
        <taxon>Aurantimonadaceae</taxon>
        <taxon>Aureimonas</taxon>
    </lineage>
</organism>
<dbReference type="GO" id="GO:0016887">
    <property type="term" value="F:ATP hydrolysis activity"/>
    <property type="evidence" value="ECO:0007669"/>
    <property type="project" value="InterPro"/>
</dbReference>
<comment type="similarity">
    <text evidence="2">Belongs to the ABC transporter superfamily.</text>
</comment>
<dbReference type="EMBL" id="JACIEK010000005">
    <property type="protein sequence ID" value="MBB3998537.1"/>
    <property type="molecule type" value="Genomic_DNA"/>
</dbReference>
<protein>
    <recommendedName>
        <fullName evidence="3">Cell division ATP-binding protein FtsE</fullName>
    </recommendedName>
</protein>
<evidence type="ECO:0000256" key="10">
    <source>
        <dbReference type="ARBA" id="ARBA00023136"/>
    </source>
</evidence>
<sequence>MPDFPTTEAGAPPILRLANVSKRFGAHAALAGVDLEIRRGEILGIIGRSGAGKSTLIRCINGLERPDAGRVEVEGRAIEALSDSQLRPVRRRIGMIFQHFNLLANRTAAENVALPLKIAGTSRAERERRVAELLDLVGLAGRGGQYPAQLSGGQKQRVGIARALAADPALLLSDEATSALDPETTEQILALLAEINRRLGLTIVLITHEMDVVRRIAGRVVVLHAGAIAEEGPTGRVFADPQAEATRNLLGVSAAAGLPAAIRDRLQADPSGEAILRLDLGGAAAPMPILSDVAIRHGVAIRILGGAVDEIGGDTVGRLFLGVTPRASADLPAILDQLAAATLRTELLGHVSPAR</sequence>
<keyword evidence="5" id="KW-1003">Cell membrane</keyword>
<name>A0A7W6H4J8_9HYPH</name>
<keyword evidence="8" id="KW-1278">Translocase</keyword>
<dbReference type="Proteomes" id="UP000542776">
    <property type="component" value="Unassembled WGS sequence"/>
</dbReference>
<evidence type="ECO:0000256" key="2">
    <source>
        <dbReference type="ARBA" id="ARBA00005417"/>
    </source>
</evidence>
<dbReference type="AlphaFoldDB" id="A0A7W6H4J8"/>
<evidence type="ECO:0000256" key="7">
    <source>
        <dbReference type="ARBA" id="ARBA00022840"/>
    </source>
</evidence>
<evidence type="ECO:0000256" key="5">
    <source>
        <dbReference type="ARBA" id="ARBA00022475"/>
    </source>
</evidence>
<dbReference type="Pfam" id="PF00005">
    <property type="entry name" value="ABC_tran"/>
    <property type="match status" value="1"/>
</dbReference>
<dbReference type="SMART" id="SM00930">
    <property type="entry name" value="NIL"/>
    <property type="match status" value="1"/>
</dbReference>
<dbReference type="InterPro" id="IPR027417">
    <property type="entry name" value="P-loop_NTPase"/>
</dbReference>
<dbReference type="SMART" id="SM00382">
    <property type="entry name" value="AAA"/>
    <property type="match status" value="1"/>
</dbReference>
<dbReference type="SUPFAM" id="SSF52540">
    <property type="entry name" value="P-loop containing nucleoside triphosphate hydrolases"/>
    <property type="match status" value="1"/>
</dbReference>
<dbReference type="InterPro" id="IPR018449">
    <property type="entry name" value="NIL_domain"/>
</dbReference>
<dbReference type="PANTHER" id="PTHR43166:SF30">
    <property type="entry name" value="METHIONINE IMPORT ATP-BINDING PROTEIN METN"/>
    <property type="match status" value="1"/>
</dbReference>
<keyword evidence="9" id="KW-0029">Amino-acid transport</keyword>
<dbReference type="GO" id="GO:0006865">
    <property type="term" value="P:amino acid transport"/>
    <property type="evidence" value="ECO:0007669"/>
    <property type="project" value="UniProtKB-KW"/>
</dbReference>
<dbReference type="GO" id="GO:0005524">
    <property type="term" value="F:ATP binding"/>
    <property type="evidence" value="ECO:0007669"/>
    <property type="project" value="UniProtKB-KW"/>
</dbReference>
<gene>
    <name evidence="12" type="ORF">GGR04_002378</name>
</gene>
<dbReference type="PANTHER" id="PTHR43166">
    <property type="entry name" value="AMINO ACID IMPORT ATP-BINDING PROTEIN"/>
    <property type="match status" value="1"/>
</dbReference>
<dbReference type="Gene3D" id="3.30.70.260">
    <property type="match status" value="1"/>
</dbReference>
<evidence type="ECO:0000256" key="9">
    <source>
        <dbReference type="ARBA" id="ARBA00022970"/>
    </source>
</evidence>
<dbReference type="SUPFAM" id="SSF55021">
    <property type="entry name" value="ACT-like"/>
    <property type="match status" value="1"/>
</dbReference>
<proteinExistence type="inferred from homology"/>
<evidence type="ECO:0000256" key="4">
    <source>
        <dbReference type="ARBA" id="ARBA00022448"/>
    </source>
</evidence>
<dbReference type="InterPro" id="IPR050086">
    <property type="entry name" value="MetN_ABC_transporter-like"/>
</dbReference>
<reference evidence="12 13" key="1">
    <citation type="submission" date="2020-08" db="EMBL/GenBank/DDBJ databases">
        <title>Genomic Encyclopedia of Type Strains, Phase IV (KMG-IV): sequencing the most valuable type-strain genomes for metagenomic binning, comparative biology and taxonomic classification.</title>
        <authorList>
            <person name="Goeker M."/>
        </authorList>
    </citation>
    <scope>NUCLEOTIDE SEQUENCE [LARGE SCALE GENOMIC DNA]</scope>
    <source>
        <strain evidence="12 13">DSM 102238</strain>
    </source>
</reference>
<comment type="caution">
    <text evidence="12">The sequence shown here is derived from an EMBL/GenBank/DDBJ whole genome shotgun (WGS) entry which is preliminary data.</text>
</comment>
<dbReference type="Pfam" id="PF09383">
    <property type="entry name" value="NIL"/>
    <property type="match status" value="1"/>
</dbReference>
<evidence type="ECO:0000256" key="3">
    <source>
        <dbReference type="ARBA" id="ARBA00020019"/>
    </source>
</evidence>
<feature type="domain" description="ABC transporter" evidence="11">
    <location>
        <begin position="15"/>
        <end position="250"/>
    </location>
</feature>
<dbReference type="GO" id="GO:0005886">
    <property type="term" value="C:plasma membrane"/>
    <property type="evidence" value="ECO:0007669"/>
    <property type="project" value="UniProtKB-ARBA"/>
</dbReference>
<dbReference type="InterPro" id="IPR003593">
    <property type="entry name" value="AAA+_ATPase"/>
</dbReference>
<dbReference type="InterPro" id="IPR017871">
    <property type="entry name" value="ABC_transporter-like_CS"/>
</dbReference>
<dbReference type="PROSITE" id="PS00211">
    <property type="entry name" value="ABC_TRANSPORTER_1"/>
    <property type="match status" value="1"/>
</dbReference>
<keyword evidence="10" id="KW-0472">Membrane</keyword>
<evidence type="ECO:0000256" key="1">
    <source>
        <dbReference type="ARBA" id="ARBA00002579"/>
    </source>
</evidence>
<dbReference type="RefSeq" id="WP_183200075.1">
    <property type="nucleotide sequence ID" value="NZ_JACIEK010000005.1"/>
</dbReference>
<dbReference type="PROSITE" id="PS50893">
    <property type="entry name" value="ABC_TRANSPORTER_2"/>
    <property type="match status" value="1"/>
</dbReference>
<evidence type="ECO:0000259" key="11">
    <source>
        <dbReference type="PROSITE" id="PS50893"/>
    </source>
</evidence>
<dbReference type="FunFam" id="3.40.50.300:FF:000056">
    <property type="entry name" value="Cell division ATP-binding protein FtsE"/>
    <property type="match status" value="1"/>
</dbReference>
<comment type="function">
    <text evidence="1">Part of the ABC transporter FtsEX involved in cellular division. Important for assembly or stability of the septal ring.</text>
</comment>
<dbReference type="InterPro" id="IPR003439">
    <property type="entry name" value="ABC_transporter-like_ATP-bd"/>
</dbReference>
<keyword evidence="7 12" id="KW-0067">ATP-binding</keyword>
<dbReference type="InterPro" id="IPR041701">
    <property type="entry name" value="MetN_ABC"/>
</dbReference>
<dbReference type="Gene3D" id="3.40.50.300">
    <property type="entry name" value="P-loop containing nucleotide triphosphate hydrolases"/>
    <property type="match status" value="1"/>
</dbReference>
<accession>A0A7W6H4J8</accession>